<name>A0ABU7B2V7_9TELE</name>
<accession>A0ABU7B2V7</accession>
<dbReference type="Proteomes" id="UP001345963">
    <property type="component" value="Unassembled WGS sequence"/>
</dbReference>
<comment type="caution">
    <text evidence="1">The sequence shown here is derived from an EMBL/GenBank/DDBJ whole genome shotgun (WGS) entry which is preliminary data.</text>
</comment>
<keyword evidence="2" id="KW-1185">Reference proteome</keyword>
<dbReference type="EMBL" id="JAHUTI010038349">
    <property type="protein sequence ID" value="MED6243960.1"/>
    <property type="molecule type" value="Genomic_DNA"/>
</dbReference>
<proteinExistence type="predicted"/>
<gene>
    <name evidence="1" type="ORF">ATANTOWER_031475</name>
</gene>
<evidence type="ECO:0000313" key="1">
    <source>
        <dbReference type="EMBL" id="MED6243960.1"/>
    </source>
</evidence>
<protein>
    <submittedName>
        <fullName evidence="1">Uncharacterized protein</fullName>
    </submittedName>
</protein>
<sequence length="77" mass="8818">MDDNEWFSRLRSFASTGVWPSDAGNRPAPRQQKWCTLYQKIEKCPLQLRGQWTLFSQPKGCLFHSRGKGLAGAYSLI</sequence>
<evidence type="ECO:0000313" key="2">
    <source>
        <dbReference type="Proteomes" id="UP001345963"/>
    </source>
</evidence>
<organism evidence="1 2">
    <name type="scientific">Ataeniobius toweri</name>
    <dbReference type="NCBI Taxonomy" id="208326"/>
    <lineage>
        <taxon>Eukaryota</taxon>
        <taxon>Metazoa</taxon>
        <taxon>Chordata</taxon>
        <taxon>Craniata</taxon>
        <taxon>Vertebrata</taxon>
        <taxon>Euteleostomi</taxon>
        <taxon>Actinopterygii</taxon>
        <taxon>Neopterygii</taxon>
        <taxon>Teleostei</taxon>
        <taxon>Neoteleostei</taxon>
        <taxon>Acanthomorphata</taxon>
        <taxon>Ovalentaria</taxon>
        <taxon>Atherinomorphae</taxon>
        <taxon>Cyprinodontiformes</taxon>
        <taxon>Goodeidae</taxon>
        <taxon>Ataeniobius</taxon>
    </lineage>
</organism>
<reference evidence="1 2" key="1">
    <citation type="submission" date="2021-07" db="EMBL/GenBank/DDBJ databases">
        <authorList>
            <person name="Palmer J.M."/>
        </authorList>
    </citation>
    <scope>NUCLEOTIDE SEQUENCE [LARGE SCALE GENOMIC DNA]</scope>
    <source>
        <strain evidence="1 2">AT_MEX2019</strain>
        <tissue evidence="1">Muscle</tissue>
    </source>
</reference>